<dbReference type="AlphaFoldDB" id="H8FU02"/>
<reference evidence="14 15" key="1">
    <citation type="journal article" date="2012" name="J. Bacteriol.">
        <title>Draft Genome Sequence of the Purple Photosynthetic Bacterium Phaeospirillum molischianum DSM120, a Particularly Versatile Bacterium.</title>
        <authorList>
            <person name="Duquesne K."/>
            <person name="Prima V."/>
            <person name="Ji B."/>
            <person name="Rouy Z."/>
            <person name="Medigue C."/>
            <person name="Talla E."/>
            <person name="Sturgis J.N."/>
        </authorList>
    </citation>
    <scope>NUCLEOTIDE SEQUENCE [LARGE SCALE GENOMIC DNA]</scope>
    <source>
        <strain evidence="15">DSM120</strain>
    </source>
</reference>
<dbReference type="GO" id="GO:0009245">
    <property type="term" value="P:lipid A biosynthetic process"/>
    <property type="evidence" value="ECO:0007669"/>
    <property type="project" value="UniProtKB-UniRule"/>
</dbReference>
<dbReference type="PANTHER" id="PTHR42724:SF1">
    <property type="entry name" value="TETRAACYLDISACCHARIDE 4'-KINASE, MITOCHONDRIAL-RELATED"/>
    <property type="match status" value="1"/>
</dbReference>
<evidence type="ECO:0000256" key="13">
    <source>
        <dbReference type="HAMAP-Rule" id="MF_00409"/>
    </source>
</evidence>
<evidence type="ECO:0000256" key="8">
    <source>
        <dbReference type="ARBA" id="ARBA00022741"/>
    </source>
</evidence>
<keyword evidence="5 13" id="KW-0444">Lipid biosynthesis</keyword>
<dbReference type="GO" id="GO:0009244">
    <property type="term" value="P:lipopolysaccharide core region biosynthetic process"/>
    <property type="evidence" value="ECO:0007669"/>
    <property type="project" value="TreeGrafter"/>
</dbReference>
<dbReference type="Proteomes" id="UP000004169">
    <property type="component" value="Unassembled WGS sequence"/>
</dbReference>
<dbReference type="Pfam" id="PF02606">
    <property type="entry name" value="LpxK"/>
    <property type="match status" value="1"/>
</dbReference>
<comment type="similarity">
    <text evidence="13">Belongs to the LpxK family.</text>
</comment>
<proteinExistence type="inferred from homology"/>
<evidence type="ECO:0000313" key="15">
    <source>
        <dbReference type="Proteomes" id="UP000004169"/>
    </source>
</evidence>
<keyword evidence="10 13" id="KW-0067">ATP-binding</keyword>
<dbReference type="STRING" id="1150626.PHAMO_290014"/>
<evidence type="ECO:0000256" key="10">
    <source>
        <dbReference type="ARBA" id="ARBA00022840"/>
    </source>
</evidence>
<dbReference type="RefSeq" id="WP_002729067.1">
    <property type="nucleotide sequence ID" value="NZ_CAHP01000022.1"/>
</dbReference>
<keyword evidence="9 13" id="KW-0418">Kinase</keyword>
<dbReference type="GO" id="GO:0005886">
    <property type="term" value="C:plasma membrane"/>
    <property type="evidence" value="ECO:0007669"/>
    <property type="project" value="TreeGrafter"/>
</dbReference>
<organism evidence="14 15">
    <name type="scientific">Magnetospirillum molischianum DSM 120</name>
    <dbReference type="NCBI Taxonomy" id="1150626"/>
    <lineage>
        <taxon>Bacteria</taxon>
        <taxon>Pseudomonadati</taxon>
        <taxon>Pseudomonadota</taxon>
        <taxon>Alphaproteobacteria</taxon>
        <taxon>Rhodospirillales</taxon>
        <taxon>Rhodospirillaceae</taxon>
        <taxon>Magnetospirillum</taxon>
    </lineage>
</organism>
<gene>
    <name evidence="13 14" type="primary">lpxK</name>
    <name evidence="14" type="ORF">PHAMO_290014</name>
</gene>
<name>H8FU02_MAGML</name>
<evidence type="ECO:0000256" key="12">
    <source>
        <dbReference type="ARBA" id="ARBA00029757"/>
    </source>
</evidence>
<feature type="binding site" evidence="13">
    <location>
        <begin position="51"/>
        <end position="58"/>
    </location>
    <ligand>
        <name>ATP</name>
        <dbReference type="ChEBI" id="CHEBI:30616"/>
    </ligand>
</feature>
<keyword evidence="11 13" id="KW-0443">Lipid metabolism</keyword>
<dbReference type="PANTHER" id="PTHR42724">
    <property type="entry name" value="TETRAACYLDISACCHARIDE 4'-KINASE"/>
    <property type="match status" value="1"/>
</dbReference>
<keyword evidence="7 13" id="KW-0808">Transferase</keyword>
<keyword evidence="6 13" id="KW-0441">Lipid A biosynthesis</keyword>
<evidence type="ECO:0000256" key="9">
    <source>
        <dbReference type="ARBA" id="ARBA00022777"/>
    </source>
</evidence>
<comment type="pathway">
    <text evidence="2 13">Glycolipid biosynthesis; lipid IV(A) biosynthesis; lipid IV(A) from (3R)-3-hydroxytetradecanoyl-[acyl-carrier-protein] and UDP-N-acetyl-alpha-D-glucosamine: step 6/6.</text>
</comment>
<dbReference type="OrthoDB" id="9766423at2"/>
<dbReference type="InterPro" id="IPR003758">
    <property type="entry name" value="LpxK"/>
</dbReference>
<evidence type="ECO:0000256" key="7">
    <source>
        <dbReference type="ARBA" id="ARBA00022679"/>
    </source>
</evidence>
<dbReference type="EMBL" id="CAHP01000022">
    <property type="protein sequence ID" value="CCG41726.1"/>
    <property type="molecule type" value="Genomic_DNA"/>
</dbReference>
<sequence length="325" mass="34626">MRAPEFWRKDGRLSRALAPLGSVYAWGAARLLERAEQYRPAVPVICVGNVVAGGAGKTPVAIALAQRLIAAKRQPHFLSRGHGGTEIGPRAVDPLRHDAARVGDEPLLLAAYAPTWVARDRSEGAVAAIATGADLIVMDDGFQSGRIAIDLGLLVVDGTYGFGNGRVIPAGPCREPPERAFSRADALVLVGEDRAGLAEQAARANLPVLEARLVPSTDAPDLNGRRVVAFAGIGLPEKFFATLRGIGATIVTAHPFPDHHPYARAEIEALLAEAEAMDAQAVTTAKDRVRLPSDLRERVMALPVELEWRDPARLTPLLDRIGVVA</sequence>
<evidence type="ECO:0000256" key="4">
    <source>
        <dbReference type="ARBA" id="ARBA00016436"/>
    </source>
</evidence>
<dbReference type="GO" id="GO:0009029">
    <property type="term" value="F:lipid-A 4'-kinase activity"/>
    <property type="evidence" value="ECO:0007669"/>
    <property type="project" value="UniProtKB-UniRule"/>
</dbReference>
<dbReference type="GO" id="GO:0005524">
    <property type="term" value="F:ATP binding"/>
    <property type="evidence" value="ECO:0007669"/>
    <property type="project" value="UniProtKB-UniRule"/>
</dbReference>
<evidence type="ECO:0000256" key="5">
    <source>
        <dbReference type="ARBA" id="ARBA00022516"/>
    </source>
</evidence>
<evidence type="ECO:0000256" key="1">
    <source>
        <dbReference type="ARBA" id="ARBA00002274"/>
    </source>
</evidence>
<dbReference type="HAMAP" id="MF_00409">
    <property type="entry name" value="LpxK"/>
    <property type="match status" value="1"/>
</dbReference>
<evidence type="ECO:0000256" key="2">
    <source>
        <dbReference type="ARBA" id="ARBA00004870"/>
    </source>
</evidence>
<keyword evidence="15" id="KW-1185">Reference proteome</keyword>
<evidence type="ECO:0000313" key="14">
    <source>
        <dbReference type="EMBL" id="CCG41726.1"/>
    </source>
</evidence>
<evidence type="ECO:0000256" key="3">
    <source>
        <dbReference type="ARBA" id="ARBA00012071"/>
    </source>
</evidence>
<dbReference type="EC" id="2.7.1.130" evidence="3 13"/>
<evidence type="ECO:0000256" key="6">
    <source>
        <dbReference type="ARBA" id="ARBA00022556"/>
    </source>
</evidence>
<dbReference type="UniPathway" id="UPA00359">
    <property type="reaction ID" value="UER00482"/>
</dbReference>
<comment type="function">
    <text evidence="1 13">Transfers the gamma-phosphate of ATP to the 4'-position of a tetraacyldisaccharide 1-phosphate intermediate (termed DS-1-P) to form tetraacyldisaccharide 1,4'-bis-phosphate (lipid IVA).</text>
</comment>
<dbReference type="eggNOG" id="COG1663">
    <property type="taxonomic scope" value="Bacteria"/>
</dbReference>
<accession>H8FU02</accession>
<comment type="catalytic activity">
    <reaction evidence="13">
        <text>a lipid A disaccharide + ATP = a lipid IVA + ADP + H(+)</text>
        <dbReference type="Rhea" id="RHEA:67840"/>
        <dbReference type="ChEBI" id="CHEBI:15378"/>
        <dbReference type="ChEBI" id="CHEBI:30616"/>
        <dbReference type="ChEBI" id="CHEBI:176343"/>
        <dbReference type="ChEBI" id="CHEBI:176425"/>
        <dbReference type="ChEBI" id="CHEBI:456216"/>
        <dbReference type="EC" id="2.7.1.130"/>
    </reaction>
</comment>
<protein>
    <recommendedName>
        <fullName evidence="4 13">Tetraacyldisaccharide 4'-kinase</fullName>
        <ecNumber evidence="3 13">2.7.1.130</ecNumber>
    </recommendedName>
    <alternativeName>
        <fullName evidence="12 13">Lipid A 4'-kinase</fullName>
    </alternativeName>
</protein>
<keyword evidence="8 13" id="KW-0547">Nucleotide-binding</keyword>
<dbReference type="SUPFAM" id="SSF52540">
    <property type="entry name" value="P-loop containing nucleoside triphosphate hydrolases"/>
    <property type="match status" value="1"/>
</dbReference>
<evidence type="ECO:0000256" key="11">
    <source>
        <dbReference type="ARBA" id="ARBA00023098"/>
    </source>
</evidence>
<dbReference type="InterPro" id="IPR027417">
    <property type="entry name" value="P-loop_NTPase"/>
</dbReference>
<dbReference type="NCBIfam" id="TIGR00682">
    <property type="entry name" value="lpxK"/>
    <property type="match status" value="1"/>
</dbReference>
<comment type="caution">
    <text evidence="14">The sequence shown here is derived from an EMBL/GenBank/DDBJ whole genome shotgun (WGS) entry which is preliminary data.</text>
</comment>